<evidence type="ECO:0008006" key="5">
    <source>
        <dbReference type="Google" id="ProtNLM"/>
    </source>
</evidence>
<name>A0A437LW96_9PROT</name>
<dbReference type="EMBL" id="SACL01000017">
    <property type="protein sequence ID" value="RVT89663.1"/>
    <property type="molecule type" value="Genomic_DNA"/>
</dbReference>
<organism evidence="3 4">
    <name type="scientific">Rhodovarius crocodyli</name>
    <dbReference type="NCBI Taxonomy" id="1979269"/>
    <lineage>
        <taxon>Bacteria</taxon>
        <taxon>Pseudomonadati</taxon>
        <taxon>Pseudomonadota</taxon>
        <taxon>Alphaproteobacteria</taxon>
        <taxon>Acetobacterales</taxon>
        <taxon>Roseomonadaceae</taxon>
        <taxon>Rhodovarius</taxon>
    </lineage>
</organism>
<keyword evidence="1" id="KW-0472">Membrane</keyword>
<keyword evidence="4" id="KW-1185">Reference proteome</keyword>
<sequence>MIAVVFLLALLGVLVFAAAGTAAVPVAEILMLIGVFIVFFGSGVYVAAVLGILAFLIGFMFSDRPWWLFAGQTLWGPSSNFVLVAVPLF</sequence>
<gene>
    <name evidence="3" type="ORF">EOD42_25030</name>
    <name evidence="2" type="ORF">EOD42_25610</name>
</gene>
<feature type="transmembrane region" description="Helical" evidence="1">
    <location>
        <begin position="66"/>
        <end position="88"/>
    </location>
</feature>
<evidence type="ECO:0000313" key="2">
    <source>
        <dbReference type="EMBL" id="RVT89078.1"/>
    </source>
</evidence>
<evidence type="ECO:0000256" key="1">
    <source>
        <dbReference type="SAM" id="Phobius"/>
    </source>
</evidence>
<keyword evidence="1" id="KW-1133">Transmembrane helix</keyword>
<evidence type="ECO:0000313" key="4">
    <source>
        <dbReference type="Proteomes" id="UP000282957"/>
    </source>
</evidence>
<comment type="caution">
    <text evidence="3">The sequence shown here is derived from an EMBL/GenBank/DDBJ whole genome shotgun (WGS) entry which is preliminary data.</text>
</comment>
<feature type="non-terminal residue" evidence="3">
    <location>
        <position position="89"/>
    </location>
</feature>
<dbReference type="EMBL" id="SACL01000031">
    <property type="protein sequence ID" value="RVT89078.1"/>
    <property type="molecule type" value="Genomic_DNA"/>
</dbReference>
<dbReference type="Proteomes" id="UP000282957">
    <property type="component" value="Unassembled WGS sequence"/>
</dbReference>
<feature type="transmembrane region" description="Helical" evidence="1">
    <location>
        <begin position="33"/>
        <end position="59"/>
    </location>
</feature>
<keyword evidence="1" id="KW-0812">Transmembrane</keyword>
<dbReference type="AlphaFoldDB" id="A0A437LW96"/>
<proteinExistence type="predicted"/>
<reference evidence="3 4" key="1">
    <citation type="submission" date="2019-01" db="EMBL/GenBank/DDBJ databases">
        <authorList>
            <person name="Chen W.-M."/>
        </authorList>
    </citation>
    <scope>NUCLEOTIDE SEQUENCE [LARGE SCALE GENOMIC DNA]</scope>
    <source>
        <strain evidence="3 4">CCP-6</strain>
    </source>
</reference>
<accession>A0A437LW96</accession>
<protein>
    <recommendedName>
        <fullName evidence="5">TRAP transporter large permease subunit</fullName>
    </recommendedName>
</protein>
<evidence type="ECO:0000313" key="3">
    <source>
        <dbReference type="EMBL" id="RVT89663.1"/>
    </source>
</evidence>